<feature type="region of interest" description="Disordered" evidence="1">
    <location>
        <begin position="49"/>
        <end position="72"/>
    </location>
</feature>
<reference evidence="2" key="1">
    <citation type="submission" date="2014-12" db="EMBL/GenBank/DDBJ databases">
        <title>Insight into the proteome of Arion vulgaris.</title>
        <authorList>
            <person name="Aradska J."/>
            <person name="Bulat T."/>
            <person name="Smidak R."/>
            <person name="Sarate P."/>
            <person name="Gangsoo J."/>
            <person name="Sialana F."/>
            <person name="Bilban M."/>
            <person name="Lubec G."/>
        </authorList>
    </citation>
    <scope>NUCLEOTIDE SEQUENCE</scope>
    <source>
        <tissue evidence="2">Skin</tissue>
    </source>
</reference>
<proteinExistence type="predicted"/>
<feature type="compositionally biased region" description="Basic and acidic residues" evidence="1">
    <location>
        <begin position="49"/>
        <end position="61"/>
    </location>
</feature>
<sequence>DEMVMNDAVVVVMKSESSVDNFDADKDIDESEEALIISEFETVIEEVRRSEEKDLEPHKDEFDEMTVSTDSL</sequence>
<dbReference type="EMBL" id="HACG01007878">
    <property type="protein sequence ID" value="CEK54743.1"/>
    <property type="molecule type" value="Transcribed_RNA"/>
</dbReference>
<gene>
    <name evidence="2" type="primary">ORF23545</name>
</gene>
<protein>
    <submittedName>
        <fullName evidence="2">Uncharacterized protein</fullName>
    </submittedName>
</protein>
<feature type="non-terminal residue" evidence="2">
    <location>
        <position position="72"/>
    </location>
</feature>
<organism evidence="2">
    <name type="scientific">Arion vulgaris</name>
    <dbReference type="NCBI Taxonomy" id="1028688"/>
    <lineage>
        <taxon>Eukaryota</taxon>
        <taxon>Metazoa</taxon>
        <taxon>Spiralia</taxon>
        <taxon>Lophotrochozoa</taxon>
        <taxon>Mollusca</taxon>
        <taxon>Gastropoda</taxon>
        <taxon>Heterobranchia</taxon>
        <taxon>Euthyneura</taxon>
        <taxon>Panpulmonata</taxon>
        <taxon>Eupulmonata</taxon>
        <taxon>Stylommatophora</taxon>
        <taxon>Helicina</taxon>
        <taxon>Arionoidea</taxon>
        <taxon>Arionidae</taxon>
        <taxon>Arion</taxon>
    </lineage>
</organism>
<feature type="non-terminal residue" evidence="2">
    <location>
        <position position="1"/>
    </location>
</feature>
<name>A0A0B6YEU0_9EUPU</name>
<evidence type="ECO:0000256" key="1">
    <source>
        <dbReference type="SAM" id="MobiDB-lite"/>
    </source>
</evidence>
<accession>A0A0B6YEU0</accession>
<evidence type="ECO:0000313" key="2">
    <source>
        <dbReference type="EMBL" id="CEK54743.1"/>
    </source>
</evidence>
<dbReference type="AlphaFoldDB" id="A0A0B6YEU0"/>